<keyword evidence="3" id="KW-0808">Transferase</keyword>
<keyword evidence="4" id="KW-0812">Transmembrane</keyword>
<dbReference type="PANTHER" id="PTHR11062:SF58">
    <property type="entry name" value="XYLOGLUCAN GALACTOSYLTRANSFERASE GT19-RELATED"/>
    <property type="match status" value="1"/>
</dbReference>
<feature type="domain" description="Exostosin GT47" evidence="6">
    <location>
        <begin position="39"/>
        <end position="376"/>
    </location>
</feature>
<dbReference type="EMBL" id="PYDT01000002">
    <property type="protein sequence ID" value="THU69075.1"/>
    <property type="molecule type" value="Genomic_DNA"/>
</dbReference>
<accession>A0A4V4H8U6</accession>
<keyword evidence="5" id="KW-0333">Golgi apparatus</keyword>
<dbReference type="AlphaFoldDB" id="A0A4V4H8U6"/>
<evidence type="ECO:0000256" key="5">
    <source>
        <dbReference type="ARBA" id="ARBA00023034"/>
    </source>
</evidence>
<evidence type="ECO:0000313" key="8">
    <source>
        <dbReference type="Proteomes" id="UP000317650"/>
    </source>
</evidence>
<dbReference type="STRING" id="52838.A0A4V4H8U6"/>
<gene>
    <name evidence="7" type="ORF">C4D60_Mb08t10540</name>
</gene>
<comment type="caution">
    <text evidence="7">The sequence shown here is derived from an EMBL/GenBank/DDBJ whole genome shotgun (WGS) entry which is preliminary data.</text>
</comment>
<dbReference type="GO" id="GO:0000139">
    <property type="term" value="C:Golgi membrane"/>
    <property type="evidence" value="ECO:0007669"/>
    <property type="project" value="UniProtKB-SubCell"/>
</dbReference>
<evidence type="ECO:0000259" key="6">
    <source>
        <dbReference type="Pfam" id="PF03016"/>
    </source>
</evidence>
<comment type="subcellular location">
    <subcellularLocation>
        <location evidence="1">Golgi apparatus membrane</location>
        <topology evidence="1">Single-pass type II membrane protein</topology>
    </subcellularLocation>
</comment>
<reference evidence="7 8" key="1">
    <citation type="journal article" date="2019" name="Nat. Plants">
        <title>Genome sequencing of Musa balbisiana reveals subgenome evolution and function divergence in polyploid bananas.</title>
        <authorList>
            <person name="Yao X."/>
        </authorList>
    </citation>
    <scope>NUCLEOTIDE SEQUENCE [LARGE SCALE GENOMIC DNA]</scope>
    <source>
        <strain evidence="8">cv. DH-PKW</strain>
        <tissue evidence="7">Leaves</tissue>
    </source>
</reference>
<proteinExistence type="inferred from homology"/>
<dbReference type="Pfam" id="PF03016">
    <property type="entry name" value="Exostosin_GT47"/>
    <property type="match status" value="1"/>
</dbReference>
<evidence type="ECO:0000313" key="7">
    <source>
        <dbReference type="EMBL" id="THU69075.1"/>
    </source>
</evidence>
<keyword evidence="4" id="KW-0735">Signal-anchor</keyword>
<dbReference type="InterPro" id="IPR004263">
    <property type="entry name" value="Exostosin"/>
</dbReference>
<sequence>MNALEKSVIAWPSMALPFIFAFLFLLSGDFRAAATVAECEGRWIYIRELPSRFNTDLLATCDDFPLLFELREQQEKSLLPFIANHGLGPRTHNRSHSWYRTDPLFMELLFHRRMLEYPCLVADPAAADAVFVPYYAAIAALPFLYSPDQWNSSALHGRDLADWLRRDRPAIWSRRAGHDHFLAVAGAAWDFDNDPVQTTVWGTAFLGLPECYNLSALTLESRAWPLQEHAVPPPTSFHPATLGRFNAWLARARRSRRPALMLFAGGAASSSGRPNIASSIRAECELRRDLCDIVDCSRGACAHDPARFMRPMIRARFCLHPPGDTPTRRSTFDGILAGCIPVFFEEASAARQFGWHLPRRRYSEFSVLIPKEEVVFRGRRIADVLEAIPRARVRRMRNAVLELAPAVMYRRHGSSTALRARKDAFDLAIEGVLRRIRRRVQAMEQGTNPLVLVGEDEEEQQHLQPSDRVGDAADSAIYPNVLSVVRTGSTGGGFGGEPNPENSMVAFALLLCSYKLSC</sequence>
<evidence type="ECO:0000256" key="3">
    <source>
        <dbReference type="ARBA" id="ARBA00022676"/>
    </source>
</evidence>
<name>A0A4V4H8U6_MUSBA</name>
<organism evidence="7 8">
    <name type="scientific">Musa balbisiana</name>
    <name type="common">Banana</name>
    <dbReference type="NCBI Taxonomy" id="52838"/>
    <lineage>
        <taxon>Eukaryota</taxon>
        <taxon>Viridiplantae</taxon>
        <taxon>Streptophyta</taxon>
        <taxon>Embryophyta</taxon>
        <taxon>Tracheophyta</taxon>
        <taxon>Spermatophyta</taxon>
        <taxon>Magnoliopsida</taxon>
        <taxon>Liliopsida</taxon>
        <taxon>Zingiberales</taxon>
        <taxon>Musaceae</taxon>
        <taxon>Musa</taxon>
    </lineage>
</organism>
<dbReference type="Proteomes" id="UP000317650">
    <property type="component" value="Chromosome 8"/>
</dbReference>
<evidence type="ECO:0000256" key="4">
    <source>
        <dbReference type="ARBA" id="ARBA00022968"/>
    </source>
</evidence>
<evidence type="ECO:0000256" key="2">
    <source>
        <dbReference type="ARBA" id="ARBA00010271"/>
    </source>
</evidence>
<dbReference type="PANTHER" id="PTHR11062">
    <property type="entry name" value="EXOSTOSIN HEPARAN SULFATE GLYCOSYLTRANSFERASE -RELATED"/>
    <property type="match status" value="1"/>
</dbReference>
<keyword evidence="3" id="KW-0328">Glycosyltransferase</keyword>
<dbReference type="GO" id="GO:0016757">
    <property type="term" value="F:glycosyltransferase activity"/>
    <property type="evidence" value="ECO:0007669"/>
    <property type="project" value="UniProtKB-KW"/>
</dbReference>
<comment type="similarity">
    <text evidence="2">Belongs to the glycosyltransferase 47 family.</text>
</comment>
<dbReference type="InterPro" id="IPR040911">
    <property type="entry name" value="Exostosin_GT47"/>
</dbReference>
<protein>
    <recommendedName>
        <fullName evidence="6">Exostosin GT47 domain-containing protein</fullName>
    </recommendedName>
</protein>
<keyword evidence="8" id="KW-1185">Reference proteome</keyword>
<evidence type="ECO:0000256" key="1">
    <source>
        <dbReference type="ARBA" id="ARBA00004323"/>
    </source>
</evidence>